<dbReference type="InterPro" id="IPR011992">
    <property type="entry name" value="EF-hand-dom_pair"/>
</dbReference>
<evidence type="ECO:0000313" key="4">
    <source>
        <dbReference type="Proteomes" id="UP000005237"/>
    </source>
</evidence>
<dbReference type="PROSITE" id="PS00018">
    <property type="entry name" value="EF_HAND_1"/>
    <property type="match status" value="1"/>
</dbReference>
<evidence type="ECO:0000256" key="2">
    <source>
        <dbReference type="SAM" id="MobiDB-lite"/>
    </source>
</evidence>
<keyword evidence="1" id="KW-0106">Calcium</keyword>
<dbReference type="InterPro" id="IPR018247">
    <property type="entry name" value="EF_Hand_1_Ca_BS"/>
</dbReference>
<sequence>MVNLVKEATNSKLHNFSNFFLPEFNEFHGYEEDDTNPHDENVHDVEGTEDEETESPNNFVSSAASKLFSMTKDEVKSHLKDIIRGFSDKGVEECDQNNDGFLDESEILCFITEKMGYSATTTPSYVVHHYDRDQNGKLDKDGAVNIKN</sequence>
<dbReference type="Gene3D" id="1.10.238.10">
    <property type="entry name" value="EF-hand"/>
    <property type="match status" value="1"/>
</dbReference>
<dbReference type="SUPFAM" id="SSF47473">
    <property type="entry name" value="EF-hand"/>
    <property type="match status" value="1"/>
</dbReference>
<organism evidence="3 4">
    <name type="scientific">Caenorhabditis japonica</name>
    <dbReference type="NCBI Taxonomy" id="281687"/>
    <lineage>
        <taxon>Eukaryota</taxon>
        <taxon>Metazoa</taxon>
        <taxon>Ecdysozoa</taxon>
        <taxon>Nematoda</taxon>
        <taxon>Chromadorea</taxon>
        <taxon>Rhabditida</taxon>
        <taxon>Rhabditina</taxon>
        <taxon>Rhabditomorpha</taxon>
        <taxon>Rhabditoidea</taxon>
        <taxon>Rhabditidae</taxon>
        <taxon>Peloderinae</taxon>
        <taxon>Caenorhabditis</taxon>
    </lineage>
</organism>
<reference evidence="4" key="1">
    <citation type="submission" date="2010-08" db="EMBL/GenBank/DDBJ databases">
        <authorList>
            <consortium name="Caenorhabditis japonica Sequencing Consortium"/>
            <person name="Wilson R.K."/>
        </authorList>
    </citation>
    <scope>NUCLEOTIDE SEQUENCE [LARGE SCALE GENOMIC DNA]</scope>
    <source>
        <strain evidence="4">DF5081</strain>
    </source>
</reference>
<name>A0A8R1HK32_CAEJA</name>
<evidence type="ECO:0000256" key="1">
    <source>
        <dbReference type="ARBA" id="ARBA00022837"/>
    </source>
</evidence>
<reference evidence="3" key="2">
    <citation type="submission" date="2022-06" db="UniProtKB">
        <authorList>
            <consortium name="EnsemblMetazoa"/>
        </authorList>
    </citation>
    <scope>IDENTIFICATION</scope>
    <source>
        <strain evidence="3">DF5081</strain>
    </source>
</reference>
<evidence type="ECO:0008006" key="5">
    <source>
        <dbReference type="Google" id="ProtNLM"/>
    </source>
</evidence>
<dbReference type="Proteomes" id="UP000005237">
    <property type="component" value="Unassembled WGS sequence"/>
</dbReference>
<protein>
    <recommendedName>
        <fullName evidence="5">EF-hand domain-containing protein</fullName>
    </recommendedName>
</protein>
<feature type="region of interest" description="Disordered" evidence="2">
    <location>
        <begin position="30"/>
        <end position="57"/>
    </location>
</feature>
<keyword evidence="4" id="KW-1185">Reference proteome</keyword>
<dbReference type="EnsemblMetazoa" id="CJA00076.1">
    <property type="protein sequence ID" value="CJA00076.1"/>
    <property type="gene ID" value="WBGene00119280"/>
</dbReference>
<accession>A0A8R1HK32</accession>
<dbReference type="AlphaFoldDB" id="A0A8R1HK32"/>
<evidence type="ECO:0000313" key="3">
    <source>
        <dbReference type="EnsemblMetazoa" id="CJA00076.1"/>
    </source>
</evidence>
<proteinExistence type="predicted"/>
<feature type="compositionally biased region" description="Basic and acidic residues" evidence="2">
    <location>
        <begin position="30"/>
        <end position="46"/>
    </location>
</feature>